<evidence type="ECO:0000313" key="2">
    <source>
        <dbReference type="Proteomes" id="UP000054770"/>
    </source>
</evidence>
<proteinExistence type="predicted"/>
<keyword evidence="2" id="KW-1185">Reference proteome</keyword>
<dbReference type="AlphaFoldDB" id="A0A158FHI8"/>
<dbReference type="OrthoDB" id="9134763at2"/>
<protein>
    <submittedName>
        <fullName evidence="1">Uncharacterized protein</fullName>
    </submittedName>
</protein>
<name>A0A158FHI8_9BURK</name>
<dbReference type="Proteomes" id="UP000054770">
    <property type="component" value="Unassembled WGS sequence"/>
</dbReference>
<reference evidence="1" key="1">
    <citation type="submission" date="2016-01" db="EMBL/GenBank/DDBJ databases">
        <authorList>
            <person name="Peeters C."/>
        </authorList>
    </citation>
    <scope>NUCLEOTIDE SEQUENCE [LARGE SCALE GENOMIC DNA]</scope>
    <source>
        <strain evidence="1">LMG 22940</strain>
    </source>
</reference>
<evidence type="ECO:0000313" key="1">
    <source>
        <dbReference type="EMBL" id="SAL19318.1"/>
    </source>
</evidence>
<sequence length="114" mass="13192">MGFNDYVGAPILTERTAANWLAGRTLPLKRHRSQLASFLHEDWYYLEHTVRRRNAEASDPVAREAISNYIDLPASLRINPELEMLAVEEKGPIKIMLNQINILIHEMLNKKRPE</sequence>
<accession>A0A158FHI8</accession>
<organism evidence="1 2">
    <name type="scientific">Caballeronia choica</name>
    <dbReference type="NCBI Taxonomy" id="326476"/>
    <lineage>
        <taxon>Bacteria</taxon>
        <taxon>Pseudomonadati</taxon>
        <taxon>Pseudomonadota</taxon>
        <taxon>Betaproteobacteria</taxon>
        <taxon>Burkholderiales</taxon>
        <taxon>Burkholderiaceae</taxon>
        <taxon>Caballeronia</taxon>
    </lineage>
</organism>
<dbReference type="RefSeq" id="WP_087642911.1">
    <property type="nucleotide sequence ID" value="NZ_FCON02000004.1"/>
</dbReference>
<gene>
    <name evidence="1" type="ORF">AWB68_00655</name>
</gene>
<comment type="caution">
    <text evidence="1">The sequence shown here is derived from an EMBL/GenBank/DDBJ whole genome shotgun (WGS) entry which is preliminary data.</text>
</comment>
<dbReference type="EMBL" id="FCON02000004">
    <property type="protein sequence ID" value="SAL19318.1"/>
    <property type="molecule type" value="Genomic_DNA"/>
</dbReference>